<dbReference type="InterPro" id="IPR018022">
    <property type="entry name" value="IPT"/>
</dbReference>
<evidence type="ECO:0000313" key="11">
    <source>
        <dbReference type="Proteomes" id="UP001445076"/>
    </source>
</evidence>
<dbReference type="SMART" id="SM00451">
    <property type="entry name" value="ZnF_U1"/>
    <property type="match status" value="1"/>
</dbReference>
<feature type="non-terminal residue" evidence="10">
    <location>
        <position position="1"/>
    </location>
</feature>
<dbReference type="GO" id="GO:0008270">
    <property type="term" value="F:zinc ion binding"/>
    <property type="evidence" value="ECO:0007669"/>
    <property type="project" value="UniProtKB-KW"/>
</dbReference>
<dbReference type="InterPro" id="IPR039657">
    <property type="entry name" value="Dimethylallyltransferase"/>
</dbReference>
<dbReference type="InterPro" id="IPR036236">
    <property type="entry name" value="Znf_C2H2_sf"/>
</dbReference>
<evidence type="ECO:0000256" key="8">
    <source>
        <dbReference type="SAM" id="MobiDB-lite"/>
    </source>
</evidence>
<dbReference type="HAMAP" id="MF_00185">
    <property type="entry name" value="IPP_trans"/>
    <property type="match status" value="1"/>
</dbReference>
<dbReference type="EMBL" id="JARKIK010000072">
    <property type="protein sequence ID" value="KAK8728316.1"/>
    <property type="molecule type" value="Genomic_DNA"/>
</dbReference>
<dbReference type="Proteomes" id="UP001445076">
    <property type="component" value="Unassembled WGS sequence"/>
</dbReference>
<evidence type="ECO:0000256" key="1">
    <source>
        <dbReference type="ARBA" id="ARBA00005842"/>
    </source>
</evidence>
<keyword evidence="5" id="KW-0863">Zinc-finger</keyword>
<accession>A0AAW0WMF6</accession>
<protein>
    <recommendedName>
        <fullName evidence="9">U1-type domain-containing protein</fullName>
    </recommendedName>
</protein>
<evidence type="ECO:0000256" key="5">
    <source>
        <dbReference type="ARBA" id="ARBA00022771"/>
    </source>
</evidence>
<dbReference type="PANTHER" id="PTHR11088">
    <property type="entry name" value="TRNA DIMETHYLALLYLTRANSFERASE"/>
    <property type="match status" value="1"/>
</dbReference>
<dbReference type="SUPFAM" id="SSF57667">
    <property type="entry name" value="beta-beta-alpha zinc fingers"/>
    <property type="match status" value="1"/>
</dbReference>
<dbReference type="Gene3D" id="3.40.50.300">
    <property type="entry name" value="P-loop containing nucleotide triphosphate hydrolases"/>
    <property type="match status" value="1"/>
</dbReference>
<comment type="similarity">
    <text evidence="1">Belongs to the IPP transferase family.</text>
</comment>
<dbReference type="InterPro" id="IPR003604">
    <property type="entry name" value="Matrin/U1-like-C_Znf_C2H2"/>
</dbReference>
<evidence type="ECO:0000313" key="10">
    <source>
        <dbReference type="EMBL" id="KAK8728316.1"/>
    </source>
</evidence>
<reference evidence="10 11" key="1">
    <citation type="journal article" date="2024" name="BMC Genomics">
        <title>Genome assembly of redclaw crayfish (Cherax quadricarinatus) provides insights into its immune adaptation and hypoxia tolerance.</title>
        <authorList>
            <person name="Liu Z."/>
            <person name="Zheng J."/>
            <person name="Li H."/>
            <person name="Fang K."/>
            <person name="Wang S."/>
            <person name="He J."/>
            <person name="Zhou D."/>
            <person name="Weng S."/>
            <person name="Chi M."/>
            <person name="Gu Z."/>
            <person name="He J."/>
            <person name="Li F."/>
            <person name="Wang M."/>
        </authorList>
    </citation>
    <scope>NUCLEOTIDE SEQUENCE [LARGE SCALE GENOMIC DNA]</scope>
    <source>
        <strain evidence="10">ZL_2023a</strain>
    </source>
</reference>
<dbReference type="AlphaFoldDB" id="A0AAW0WMF6"/>
<gene>
    <name evidence="10" type="ORF">OTU49_009224</name>
</gene>
<keyword evidence="11" id="KW-1185">Reference proteome</keyword>
<keyword evidence="6" id="KW-0862">Zinc</keyword>
<evidence type="ECO:0000256" key="4">
    <source>
        <dbReference type="ARBA" id="ARBA00022741"/>
    </source>
</evidence>
<evidence type="ECO:0000256" key="6">
    <source>
        <dbReference type="ARBA" id="ARBA00022833"/>
    </source>
</evidence>
<sequence>VNMASILAGTARVSRLPVVVVLGATGTGKSKLALEIASTFKGEIISADSMQVYHGLDIITNKVTPEEQAQVPHHILDFLDPLSRFSVTDFRNVALPLVEKLLSNNKIPVIVGGTNYYIESLLWNVLIDSVPSGKEGNSKLVYERDKEIYGNIKRNSKSDDQCTLKKSKLSGATSDSAREGGKDGKDVKEKECVKCIKEGGDKVENGESKVEIVEKVVEGESESNSDEVPVKCAAVWQDTDITTEELYRRLQEVDPDIASQYHPNERRKIIRSLQVWEQTGQRHSQLLELQQQQHGGSRLGGGLRYPNTAIVWVTCQQEVLNKRLDDRVDEMIERGLLKELKDFHASYNAKRLKDGEAPDYTKGIFQSIGFKEFHNFLILPEEEQETDKGKMMYEAGVEAMKLATRQYTKKQLRWIRNRFLLPSGRQVPPVYALDGSDPSKWNEKVRDPAQAVVQALVDGTQPALEVANVSKVSEAQVVNKSDKTRHECTVCNRVVIGEHAWKAHMQGAKHRKMLNRKNVANEAAEISLSSSSVKSKT</sequence>
<dbReference type="GO" id="GO:0005524">
    <property type="term" value="F:ATP binding"/>
    <property type="evidence" value="ECO:0007669"/>
    <property type="project" value="UniProtKB-KW"/>
</dbReference>
<keyword evidence="4" id="KW-0547">Nucleotide-binding</keyword>
<dbReference type="GO" id="GO:0006400">
    <property type="term" value="P:tRNA modification"/>
    <property type="evidence" value="ECO:0007669"/>
    <property type="project" value="TreeGrafter"/>
</dbReference>
<feature type="domain" description="U1-type" evidence="9">
    <location>
        <begin position="483"/>
        <end position="517"/>
    </location>
</feature>
<dbReference type="Pfam" id="PF01715">
    <property type="entry name" value="IPPT"/>
    <property type="match status" value="2"/>
</dbReference>
<keyword evidence="2" id="KW-0808">Transferase</keyword>
<name>A0AAW0WMF6_CHEQU</name>
<dbReference type="InterPro" id="IPR022755">
    <property type="entry name" value="Znf_C2H2_jaz"/>
</dbReference>
<evidence type="ECO:0000259" key="9">
    <source>
        <dbReference type="SMART" id="SM00451"/>
    </source>
</evidence>
<dbReference type="InterPro" id="IPR027417">
    <property type="entry name" value="P-loop_NTPase"/>
</dbReference>
<dbReference type="Gene3D" id="1.10.20.140">
    <property type="match status" value="1"/>
</dbReference>
<dbReference type="Pfam" id="PF12171">
    <property type="entry name" value="zf-C2H2_jaz"/>
    <property type="match status" value="1"/>
</dbReference>
<dbReference type="PANTHER" id="PTHR11088:SF89">
    <property type="entry name" value="TRNA DIMETHYLALLYLTRANSFERASE"/>
    <property type="match status" value="1"/>
</dbReference>
<evidence type="ECO:0000256" key="2">
    <source>
        <dbReference type="ARBA" id="ARBA00022679"/>
    </source>
</evidence>
<keyword evidence="7" id="KW-0067">ATP-binding</keyword>
<organism evidence="10 11">
    <name type="scientific">Cherax quadricarinatus</name>
    <name type="common">Australian red claw crayfish</name>
    <dbReference type="NCBI Taxonomy" id="27406"/>
    <lineage>
        <taxon>Eukaryota</taxon>
        <taxon>Metazoa</taxon>
        <taxon>Ecdysozoa</taxon>
        <taxon>Arthropoda</taxon>
        <taxon>Crustacea</taxon>
        <taxon>Multicrustacea</taxon>
        <taxon>Malacostraca</taxon>
        <taxon>Eumalacostraca</taxon>
        <taxon>Eucarida</taxon>
        <taxon>Decapoda</taxon>
        <taxon>Pleocyemata</taxon>
        <taxon>Astacidea</taxon>
        <taxon>Parastacoidea</taxon>
        <taxon>Parastacidae</taxon>
        <taxon>Cherax</taxon>
    </lineage>
</organism>
<comment type="caution">
    <text evidence="10">The sequence shown here is derived from an EMBL/GenBank/DDBJ whole genome shotgun (WGS) entry which is preliminary data.</text>
</comment>
<keyword evidence="3" id="KW-0479">Metal-binding</keyword>
<proteinExistence type="inferred from homology"/>
<evidence type="ECO:0000256" key="3">
    <source>
        <dbReference type="ARBA" id="ARBA00022723"/>
    </source>
</evidence>
<evidence type="ECO:0000256" key="7">
    <source>
        <dbReference type="ARBA" id="ARBA00022840"/>
    </source>
</evidence>
<dbReference type="Gene3D" id="3.30.160.60">
    <property type="entry name" value="Classic Zinc Finger"/>
    <property type="match status" value="1"/>
</dbReference>
<dbReference type="SUPFAM" id="SSF52540">
    <property type="entry name" value="P-loop containing nucleoside triphosphate hydrolases"/>
    <property type="match status" value="2"/>
</dbReference>
<dbReference type="GO" id="GO:0003676">
    <property type="term" value="F:nucleic acid binding"/>
    <property type="evidence" value="ECO:0007669"/>
    <property type="project" value="InterPro"/>
</dbReference>
<dbReference type="GO" id="GO:0052381">
    <property type="term" value="F:tRNA dimethylallyltransferase activity"/>
    <property type="evidence" value="ECO:0007669"/>
    <property type="project" value="InterPro"/>
</dbReference>
<dbReference type="GO" id="GO:0005739">
    <property type="term" value="C:mitochondrion"/>
    <property type="evidence" value="ECO:0007669"/>
    <property type="project" value="TreeGrafter"/>
</dbReference>
<feature type="region of interest" description="Disordered" evidence="8">
    <location>
        <begin position="157"/>
        <end position="184"/>
    </location>
</feature>